<evidence type="ECO:0008006" key="3">
    <source>
        <dbReference type="Google" id="ProtNLM"/>
    </source>
</evidence>
<gene>
    <name evidence="1" type="ORF">RND81_13G137000</name>
</gene>
<evidence type="ECO:0000313" key="1">
    <source>
        <dbReference type="EMBL" id="KAK9669531.1"/>
    </source>
</evidence>
<name>A0AAW1H160_SAPOF</name>
<keyword evidence="2" id="KW-1185">Reference proteome</keyword>
<accession>A0AAW1H160</accession>
<dbReference type="Proteomes" id="UP001443914">
    <property type="component" value="Unassembled WGS sequence"/>
</dbReference>
<comment type="caution">
    <text evidence="1">The sequence shown here is derived from an EMBL/GenBank/DDBJ whole genome shotgun (WGS) entry which is preliminary data.</text>
</comment>
<dbReference type="EMBL" id="JBDFQZ010000013">
    <property type="protein sequence ID" value="KAK9669531.1"/>
    <property type="molecule type" value="Genomic_DNA"/>
</dbReference>
<dbReference type="PANTHER" id="PTHR47123:SF15">
    <property type="entry name" value="F-BOX PROTEIN SKIP23"/>
    <property type="match status" value="1"/>
</dbReference>
<sequence>MPLEIWEEIVIRLRNDLDVQSFRSACKLWRSLVPSPFPSIFPLKIAPPPPYSEECPTTFGYYITEHTGYLINSNKNSVFVVLEPKPQGHGFFRFRLFAAGHHLVFGQFGSCHRREIDLERFRMSFLYKAYYLQSWKSGYPPNSGAKETGYLKKLILFSYNTNTNRSTDLNPRFAAIEKGVDLAAVAILDNGDLAQLNLSNNRSIMEWKLLIINRQYSTTLFTMTES</sequence>
<protein>
    <recommendedName>
        <fullName evidence="3">F-box domain-containing protein</fullName>
    </recommendedName>
</protein>
<dbReference type="AlphaFoldDB" id="A0AAW1H160"/>
<evidence type="ECO:0000313" key="2">
    <source>
        <dbReference type="Proteomes" id="UP001443914"/>
    </source>
</evidence>
<dbReference type="PANTHER" id="PTHR47123">
    <property type="entry name" value="F-BOX PROTEIN SKIP23"/>
    <property type="match status" value="1"/>
</dbReference>
<proteinExistence type="predicted"/>
<dbReference type="InterPro" id="IPR051304">
    <property type="entry name" value="SCF_F-box_domain"/>
</dbReference>
<reference evidence="1" key="1">
    <citation type="submission" date="2024-03" db="EMBL/GenBank/DDBJ databases">
        <title>WGS assembly of Saponaria officinalis var. Norfolk2.</title>
        <authorList>
            <person name="Jenkins J."/>
            <person name="Shu S."/>
            <person name="Grimwood J."/>
            <person name="Barry K."/>
            <person name="Goodstein D."/>
            <person name="Schmutz J."/>
            <person name="Leebens-Mack J."/>
            <person name="Osbourn A."/>
        </authorList>
    </citation>
    <scope>NUCLEOTIDE SEQUENCE [LARGE SCALE GENOMIC DNA]</scope>
    <source>
        <strain evidence="1">JIC</strain>
    </source>
</reference>
<organism evidence="1 2">
    <name type="scientific">Saponaria officinalis</name>
    <name type="common">Common soapwort</name>
    <name type="synonym">Lychnis saponaria</name>
    <dbReference type="NCBI Taxonomy" id="3572"/>
    <lineage>
        <taxon>Eukaryota</taxon>
        <taxon>Viridiplantae</taxon>
        <taxon>Streptophyta</taxon>
        <taxon>Embryophyta</taxon>
        <taxon>Tracheophyta</taxon>
        <taxon>Spermatophyta</taxon>
        <taxon>Magnoliopsida</taxon>
        <taxon>eudicotyledons</taxon>
        <taxon>Gunneridae</taxon>
        <taxon>Pentapetalae</taxon>
        <taxon>Caryophyllales</taxon>
        <taxon>Caryophyllaceae</taxon>
        <taxon>Caryophylleae</taxon>
        <taxon>Saponaria</taxon>
    </lineage>
</organism>